<dbReference type="Proteomes" id="UP001416858">
    <property type="component" value="Unassembled WGS sequence"/>
</dbReference>
<dbReference type="EMBL" id="BAABRO010000038">
    <property type="protein sequence ID" value="GAA5511153.1"/>
    <property type="molecule type" value="Genomic_DNA"/>
</dbReference>
<evidence type="ECO:0000313" key="2">
    <source>
        <dbReference type="Proteomes" id="UP001416858"/>
    </source>
</evidence>
<name>A0ABP9W1C1_9BACT</name>
<reference evidence="1 2" key="1">
    <citation type="submission" date="2024-02" db="EMBL/GenBank/DDBJ databases">
        <title>Rhodopirellula caenicola NBRC 110016.</title>
        <authorList>
            <person name="Ichikawa N."/>
            <person name="Katano-Makiyama Y."/>
            <person name="Hidaka K."/>
        </authorList>
    </citation>
    <scope>NUCLEOTIDE SEQUENCE [LARGE SCALE GENOMIC DNA]</scope>
    <source>
        <strain evidence="1 2">NBRC 110016</strain>
    </source>
</reference>
<proteinExistence type="predicted"/>
<accession>A0ABP9W1C1</accession>
<gene>
    <name evidence="1" type="ORF">Rcae01_06667</name>
</gene>
<keyword evidence="2" id="KW-1185">Reference proteome</keyword>
<evidence type="ECO:0000313" key="1">
    <source>
        <dbReference type="EMBL" id="GAA5511153.1"/>
    </source>
</evidence>
<sequence>MQRANGPVQSWNVETEGALTTVAIRRRHQPNDHFRISPNSYAGGTKFPERSRAGRVYVLFGRCKFVNDEYVWDLIAPCYADLPAGGFTFSVPDDYDVMLVKVWELPSELWPPPEERRTIG</sequence>
<comment type="caution">
    <text evidence="1">The sequence shown here is derived from an EMBL/GenBank/DDBJ whole genome shotgun (WGS) entry which is preliminary data.</text>
</comment>
<organism evidence="1 2">
    <name type="scientific">Novipirellula caenicola</name>
    <dbReference type="NCBI Taxonomy" id="1536901"/>
    <lineage>
        <taxon>Bacteria</taxon>
        <taxon>Pseudomonadati</taxon>
        <taxon>Planctomycetota</taxon>
        <taxon>Planctomycetia</taxon>
        <taxon>Pirellulales</taxon>
        <taxon>Pirellulaceae</taxon>
        <taxon>Novipirellula</taxon>
    </lineage>
</organism>
<protein>
    <submittedName>
        <fullName evidence="1">Uncharacterized protein</fullName>
    </submittedName>
</protein>